<evidence type="ECO:0000256" key="4">
    <source>
        <dbReference type="ARBA" id="ARBA00025742"/>
    </source>
</evidence>
<dbReference type="GO" id="GO:0004112">
    <property type="term" value="F:cyclic-nucleotide phosphodiesterase activity"/>
    <property type="evidence" value="ECO:0007669"/>
    <property type="project" value="InterPro"/>
</dbReference>
<dbReference type="Proteomes" id="UP000028006">
    <property type="component" value="Unassembled WGS sequence"/>
</dbReference>
<evidence type="ECO:0000256" key="1">
    <source>
        <dbReference type="ARBA" id="ARBA00022723"/>
    </source>
</evidence>
<dbReference type="Pfam" id="PF00149">
    <property type="entry name" value="Metallophos"/>
    <property type="match status" value="1"/>
</dbReference>
<dbReference type="SUPFAM" id="SSF56300">
    <property type="entry name" value="Metallo-dependent phosphatases"/>
    <property type="match status" value="1"/>
</dbReference>
<accession>A0A081N8G9</accession>
<keyword evidence="7" id="KW-1185">Reference proteome</keyword>
<dbReference type="GO" id="GO:0046872">
    <property type="term" value="F:metal ion binding"/>
    <property type="evidence" value="ECO:0007669"/>
    <property type="project" value="UniProtKB-KW"/>
</dbReference>
<evidence type="ECO:0000259" key="5">
    <source>
        <dbReference type="Pfam" id="PF00149"/>
    </source>
</evidence>
<dbReference type="InterPro" id="IPR026575">
    <property type="entry name" value="GpdQ/CpdA-like"/>
</dbReference>
<dbReference type="eggNOG" id="COG1409">
    <property type="taxonomic scope" value="Bacteria"/>
</dbReference>
<name>A0A081N8G9_9GAMM</name>
<dbReference type="Gene3D" id="3.60.21.10">
    <property type="match status" value="1"/>
</dbReference>
<proteinExistence type="inferred from homology"/>
<protein>
    <recommendedName>
        <fullName evidence="5">Calcineurin-like phosphoesterase domain-containing protein</fullName>
    </recommendedName>
</protein>
<evidence type="ECO:0000256" key="3">
    <source>
        <dbReference type="ARBA" id="ARBA00023004"/>
    </source>
</evidence>
<dbReference type="RefSeq" id="WP_034874787.1">
    <property type="nucleotide sequence ID" value="NZ_JOKG01000002.1"/>
</dbReference>
<dbReference type="InterPro" id="IPR050884">
    <property type="entry name" value="CNP_phosphodiesterase-III"/>
</dbReference>
<evidence type="ECO:0000313" key="6">
    <source>
        <dbReference type="EMBL" id="KEQ14742.1"/>
    </source>
</evidence>
<dbReference type="PANTHER" id="PTHR42988">
    <property type="entry name" value="PHOSPHOHYDROLASE"/>
    <property type="match status" value="1"/>
</dbReference>
<evidence type="ECO:0000313" key="7">
    <source>
        <dbReference type="Proteomes" id="UP000028006"/>
    </source>
</evidence>
<dbReference type="CDD" id="cd07402">
    <property type="entry name" value="MPP_GpdQ"/>
    <property type="match status" value="1"/>
</dbReference>
<dbReference type="NCBIfam" id="NF008359">
    <property type="entry name" value="PRK11148.1"/>
    <property type="match status" value="1"/>
</dbReference>
<keyword evidence="3" id="KW-0408">Iron</keyword>
<comment type="caution">
    <text evidence="6">The sequence shown here is derived from an EMBL/GenBank/DDBJ whole genome shotgun (WGS) entry which is preliminary data.</text>
</comment>
<dbReference type="EMBL" id="JOKG01000002">
    <property type="protein sequence ID" value="KEQ14742.1"/>
    <property type="molecule type" value="Genomic_DNA"/>
</dbReference>
<dbReference type="InterPro" id="IPR004843">
    <property type="entry name" value="Calcineurin-like_PHP"/>
</dbReference>
<dbReference type="InterPro" id="IPR029052">
    <property type="entry name" value="Metallo-depent_PP-like"/>
</dbReference>
<keyword evidence="2" id="KW-0378">Hydrolase</keyword>
<reference evidence="6 7" key="1">
    <citation type="submission" date="2014-06" db="EMBL/GenBank/DDBJ databases">
        <title>Whole Genome Sequences of Three Symbiotic Endozoicomonas Bacteria.</title>
        <authorList>
            <person name="Neave M.J."/>
            <person name="Apprill A."/>
            <person name="Voolstra C.R."/>
        </authorList>
    </citation>
    <scope>NUCLEOTIDE SEQUENCE [LARGE SCALE GENOMIC DNA]</scope>
    <source>
        <strain evidence="6 7">LMG 24815</strain>
    </source>
</reference>
<organism evidence="6 7">
    <name type="scientific">Endozoicomonas montiporae</name>
    <dbReference type="NCBI Taxonomy" id="1027273"/>
    <lineage>
        <taxon>Bacteria</taxon>
        <taxon>Pseudomonadati</taxon>
        <taxon>Pseudomonadota</taxon>
        <taxon>Gammaproteobacteria</taxon>
        <taxon>Oceanospirillales</taxon>
        <taxon>Endozoicomonadaceae</taxon>
        <taxon>Endozoicomonas</taxon>
    </lineage>
</organism>
<comment type="similarity">
    <text evidence="4">Belongs to the cyclic nucleotide phosphodiesterase class-III family.</text>
</comment>
<sequence>MNQIRVVQISDCHVFGHPDGRLMGVDTRGSLLDILEDIRQQLSNIDIITVTGDLSQDDSQTSYEWLKQQLDTMNIPYYWLAGNHDITGLMQSVCPKAMEKSVIHGNWQLLLLDSHLDDDIHGFLPDSELDYLEQQLLKHPDYHALIAFHHPAYTINSPWLDNINLHNSEAFWKRVSRYPNVKVVINGHIHQVQQWKKGKIQVLSAPSTSVQFKPKSDDFCLDNESPGYRVIDLQADGSLNTEVIRLQEYTQSIDLTSSGY</sequence>
<feature type="domain" description="Calcineurin-like phosphoesterase" evidence="5">
    <location>
        <begin position="4"/>
        <end position="191"/>
    </location>
</feature>
<evidence type="ECO:0000256" key="2">
    <source>
        <dbReference type="ARBA" id="ARBA00022801"/>
    </source>
</evidence>
<dbReference type="AlphaFoldDB" id="A0A081N8G9"/>
<gene>
    <name evidence="6" type="ORF">GZ77_10610</name>
</gene>
<keyword evidence="1" id="KW-0479">Metal-binding</keyword>
<dbReference type="PANTHER" id="PTHR42988:SF2">
    <property type="entry name" value="CYCLIC NUCLEOTIDE PHOSPHODIESTERASE CBUA0032-RELATED"/>
    <property type="match status" value="1"/>
</dbReference>